<evidence type="ECO:0000313" key="3">
    <source>
        <dbReference type="Proteomes" id="UP001497382"/>
    </source>
</evidence>
<comment type="caution">
    <text evidence="2">The sequence shown here is derived from an EMBL/GenBank/DDBJ whole genome shotgun (WGS) entry which is preliminary data.</text>
</comment>
<sequence>MKVILVLCATALMVGLVLSEHFDPPSQHTLDFYMKFEKQHGENVNCKGNHTFYQYTDCDVRCDFKPTDSCGGASFIGCKACKKGYIPVDNTRKHCVKPEDCPK</sequence>
<gene>
    <name evidence="2" type="ORF">LARSCL_LOCUS12275</name>
</gene>
<dbReference type="AlphaFoldDB" id="A0AAV2AGJ9"/>
<dbReference type="Proteomes" id="UP001497382">
    <property type="component" value="Unassembled WGS sequence"/>
</dbReference>
<protein>
    <submittedName>
        <fullName evidence="2">Uncharacterized protein</fullName>
    </submittedName>
</protein>
<accession>A0AAV2AGJ9</accession>
<proteinExistence type="predicted"/>
<keyword evidence="1" id="KW-0732">Signal</keyword>
<dbReference type="EMBL" id="CAXIEN010000160">
    <property type="protein sequence ID" value="CAL1282827.1"/>
    <property type="molecule type" value="Genomic_DNA"/>
</dbReference>
<organism evidence="2 3">
    <name type="scientific">Larinioides sclopetarius</name>
    <dbReference type="NCBI Taxonomy" id="280406"/>
    <lineage>
        <taxon>Eukaryota</taxon>
        <taxon>Metazoa</taxon>
        <taxon>Ecdysozoa</taxon>
        <taxon>Arthropoda</taxon>
        <taxon>Chelicerata</taxon>
        <taxon>Arachnida</taxon>
        <taxon>Araneae</taxon>
        <taxon>Araneomorphae</taxon>
        <taxon>Entelegynae</taxon>
        <taxon>Araneoidea</taxon>
        <taxon>Araneidae</taxon>
        <taxon>Larinioides</taxon>
    </lineage>
</organism>
<feature type="signal peptide" evidence="1">
    <location>
        <begin position="1"/>
        <end position="19"/>
    </location>
</feature>
<evidence type="ECO:0000256" key="1">
    <source>
        <dbReference type="SAM" id="SignalP"/>
    </source>
</evidence>
<name>A0AAV2AGJ9_9ARAC</name>
<dbReference type="Gene3D" id="2.10.25.10">
    <property type="entry name" value="Laminin"/>
    <property type="match status" value="1"/>
</dbReference>
<feature type="chain" id="PRO_5043886625" evidence="1">
    <location>
        <begin position="20"/>
        <end position="103"/>
    </location>
</feature>
<keyword evidence="3" id="KW-1185">Reference proteome</keyword>
<evidence type="ECO:0000313" key="2">
    <source>
        <dbReference type="EMBL" id="CAL1282827.1"/>
    </source>
</evidence>
<reference evidence="2 3" key="1">
    <citation type="submission" date="2024-04" db="EMBL/GenBank/DDBJ databases">
        <authorList>
            <person name="Rising A."/>
            <person name="Reimegard J."/>
            <person name="Sonavane S."/>
            <person name="Akerstrom W."/>
            <person name="Nylinder S."/>
            <person name="Hedman E."/>
            <person name="Kallberg Y."/>
        </authorList>
    </citation>
    <scope>NUCLEOTIDE SEQUENCE [LARGE SCALE GENOMIC DNA]</scope>
</reference>